<dbReference type="Gene3D" id="1.20.1250.20">
    <property type="entry name" value="MFS general substrate transporter like domains"/>
    <property type="match status" value="2"/>
</dbReference>
<feature type="transmembrane region" description="Helical" evidence="10">
    <location>
        <begin position="24"/>
        <end position="43"/>
    </location>
</feature>
<dbReference type="PROSITE" id="PS50850">
    <property type="entry name" value="MFS"/>
    <property type="match status" value="1"/>
</dbReference>
<name>A0A8C4NDE5_EPTBU</name>
<comment type="catalytic activity">
    <reaction evidence="7">
        <text>creatine(in) = creatine(out)</text>
        <dbReference type="Rhea" id="RHEA:73043"/>
        <dbReference type="ChEBI" id="CHEBI:57947"/>
    </reaction>
</comment>
<feature type="transmembrane region" description="Helical" evidence="10">
    <location>
        <begin position="287"/>
        <end position="309"/>
    </location>
</feature>
<feature type="transmembrane region" description="Helical" evidence="10">
    <location>
        <begin position="321"/>
        <end position="338"/>
    </location>
</feature>
<evidence type="ECO:0000256" key="3">
    <source>
        <dbReference type="ARBA" id="ARBA00022475"/>
    </source>
</evidence>
<comment type="function">
    <text evidence="9">Functions as a transporter for creatine and as well for its precursor guanidinoacetate. Transport of creatine and GAA is independent of resting membrane potential and extracellular Na(+), Cl(-), or pH. Contributes to the process of creatine biosynthesis and distribution.</text>
</comment>
<dbReference type="Proteomes" id="UP000694388">
    <property type="component" value="Unplaced"/>
</dbReference>
<keyword evidence="6 10" id="KW-0472">Membrane</keyword>
<proteinExistence type="inferred from homology"/>
<keyword evidence="3" id="KW-1003">Cell membrane</keyword>
<keyword evidence="4 10" id="KW-0812">Transmembrane</keyword>
<evidence type="ECO:0000256" key="1">
    <source>
        <dbReference type="ARBA" id="ARBA00004554"/>
    </source>
</evidence>
<evidence type="ECO:0000256" key="5">
    <source>
        <dbReference type="ARBA" id="ARBA00022989"/>
    </source>
</evidence>
<feature type="domain" description="Major facilitator superfamily (MFS) profile" evidence="11">
    <location>
        <begin position="24"/>
        <end position="440"/>
    </location>
</feature>
<dbReference type="Ensembl" id="ENSEBUT00000005673.1">
    <property type="protein sequence ID" value="ENSEBUP00000005235.1"/>
    <property type="gene ID" value="ENSEBUG00000003587.1"/>
</dbReference>
<keyword evidence="5 10" id="KW-1133">Transmembrane helix</keyword>
<dbReference type="PANTHER" id="PTHR11360:SF318">
    <property type="entry name" value="MONOCARBOXYLATE TRANSPORTER 12"/>
    <property type="match status" value="1"/>
</dbReference>
<sequence length="460" mass="50005">MPPSLAKAGDSLSNVGIKRRESNWGWVVVAAAFTVSLCTRAVTRSLSVFILEFNNHFGQHSSATAWIISINDCLTMCCAPLGMYFVSRFGYKATVMLGGILSSTGFVVASFGTSIPFLSMTLGLVSGLGYGLCYSPSVAIVTCYFDQWCSFPMGLATIGSGVGTFILAPVSQFLIEKYSWRGALLILGGLVAHICVCAALFRPPPNHTSSLLTHRKSCDKEEHLKEQTQKPCCYKFPPRKCDTSSSILHLEFVVYFISTSILACGYIIPLVYIVPFAYNCGVSERQAAFLLAIIGIVDIFGNITHSWVIDRKWIRPFQVHTFAPMAALYGVSVLLLAATNTYSLMMACAIPIGYCNGVFMSLMPFIASKLVGAKDSPKAIGMMYFGVGISLLVIPPFSGWIIDITRGYSAAFQLSGAFLLLSGVLFEGSLFMACLWKGRTYGLPKWKSNPSSELNIQEVA</sequence>
<dbReference type="PANTHER" id="PTHR11360">
    <property type="entry name" value="MONOCARBOXYLATE TRANSPORTER"/>
    <property type="match status" value="1"/>
</dbReference>
<dbReference type="GO" id="GO:0016323">
    <property type="term" value="C:basolateral plasma membrane"/>
    <property type="evidence" value="ECO:0007669"/>
    <property type="project" value="UniProtKB-SubCell"/>
</dbReference>
<comment type="catalytic activity">
    <reaction evidence="8">
        <text>guanidinoacetate(in) = guanidinoacetate(out)</text>
        <dbReference type="Rhea" id="RHEA:73047"/>
        <dbReference type="ChEBI" id="CHEBI:57742"/>
    </reaction>
</comment>
<accession>A0A8C4NDE5</accession>
<dbReference type="InterPro" id="IPR036259">
    <property type="entry name" value="MFS_trans_sf"/>
</dbReference>
<dbReference type="InterPro" id="IPR050327">
    <property type="entry name" value="Proton-linked_MCT"/>
</dbReference>
<evidence type="ECO:0000256" key="8">
    <source>
        <dbReference type="ARBA" id="ARBA00036771"/>
    </source>
</evidence>
<feature type="transmembrane region" description="Helical" evidence="10">
    <location>
        <begin position="414"/>
        <end position="436"/>
    </location>
</feature>
<comment type="subcellular location">
    <subcellularLocation>
        <location evidence="1">Basolateral cell membrane</location>
        <topology evidence="1">Multi-pass membrane protein</topology>
    </subcellularLocation>
</comment>
<reference evidence="12" key="1">
    <citation type="submission" date="2025-08" db="UniProtKB">
        <authorList>
            <consortium name="Ensembl"/>
        </authorList>
    </citation>
    <scope>IDENTIFICATION</scope>
</reference>
<feature type="transmembrane region" description="Helical" evidence="10">
    <location>
        <begin position="153"/>
        <end position="174"/>
    </location>
</feature>
<dbReference type="InterPro" id="IPR020846">
    <property type="entry name" value="MFS_dom"/>
</dbReference>
<dbReference type="InterPro" id="IPR011701">
    <property type="entry name" value="MFS"/>
</dbReference>
<evidence type="ECO:0000256" key="4">
    <source>
        <dbReference type="ARBA" id="ARBA00022692"/>
    </source>
</evidence>
<organism evidence="12 13">
    <name type="scientific">Eptatretus burgeri</name>
    <name type="common">Inshore hagfish</name>
    <dbReference type="NCBI Taxonomy" id="7764"/>
    <lineage>
        <taxon>Eukaryota</taxon>
        <taxon>Metazoa</taxon>
        <taxon>Chordata</taxon>
        <taxon>Craniata</taxon>
        <taxon>Vertebrata</taxon>
        <taxon>Cyclostomata</taxon>
        <taxon>Myxini</taxon>
        <taxon>Myxiniformes</taxon>
        <taxon>Myxinidae</taxon>
        <taxon>Eptatretinae</taxon>
        <taxon>Eptatretus</taxon>
    </lineage>
</organism>
<evidence type="ECO:0000256" key="6">
    <source>
        <dbReference type="ARBA" id="ARBA00023136"/>
    </source>
</evidence>
<evidence type="ECO:0000256" key="10">
    <source>
        <dbReference type="SAM" id="Phobius"/>
    </source>
</evidence>
<feature type="transmembrane region" description="Helical" evidence="10">
    <location>
        <begin position="63"/>
        <end position="86"/>
    </location>
</feature>
<keyword evidence="13" id="KW-1185">Reference proteome</keyword>
<dbReference type="OMA" id="DTIGRFN"/>
<comment type="similarity">
    <text evidence="2">Belongs to the major facilitator superfamily. Monocarboxylate porter (TC 2.A.1.13) family.</text>
</comment>
<feature type="transmembrane region" description="Helical" evidence="10">
    <location>
        <begin position="252"/>
        <end position="275"/>
    </location>
</feature>
<feature type="transmembrane region" description="Helical" evidence="10">
    <location>
        <begin position="180"/>
        <end position="201"/>
    </location>
</feature>
<dbReference type="GO" id="GO:0015881">
    <property type="term" value="P:creatine transmembrane transport"/>
    <property type="evidence" value="ECO:0007669"/>
    <property type="project" value="TreeGrafter"/>
</dbReference>
<dbReference type="Pfam" id="PF07690">
    <property type="entry name" value="MFS_1"/>
    <property type="match status" value="2"/>
</dbReference>
<evidence type="ECO:0000256" key="9">
    <source>
        <dbReference type="ARBA" id="ARBA00037605"/>
    </source>
</evidence>
<evidence type="ECO:0000256" key="2">
    <source>
        <dbReference type="ARBA" id="ARBA00006727"/>
    </source>
</evidence>
<feature type="transmembrane region" description="Helical" evidence="10">
    <location>
        <begin position="379"/>
        <end position="402"/>
    </location>
</feature>
<protein>
    <submittedName>
        <fullName evidence="12">Solute carrier family 16 member 12</fullName>
    </submittedName>
</protein>
<evidence type="ECO:0000313" key="13">
    <source>
        <dbReference type="Proteomes" id="UP000694388"/>
    </source>
</evidence>
<dbReference type="GO" id="GO:0022857">
    <property type="term" value="F:transmembrane transporter activity"/>
    <property type="evidence" value="ECO:0007669"/>
    <property type="project" value="InterPro"/>
</dbReference>
<feature type="transmembrane region" description="Helical" evidence="10">
    <location>
        <begin position="344"/>
        <end position="367"/>
    </location>
</feature>
<dbReference type="SUPFAM" id="SSF103473">
    <property type="entry name" value="MFS general substrate transporter"/>
    <property type="match status" value="1"/>
</dbReference>
<reference evidence="12" key="2">
    <citation type="submission" date="2025-09" db="UniProtKB">
        <authorList>
            <consortium name="Ensembl"/>
        </authorList>
    </citation>
    <scope>IDENTIFICATION</scope>
</reference>
<dbReference type="AlphaFoldDB" id="A0A8C4NDE5"/>
<evidence type="ECO:0000259" key="11">
    <source>
        <dbReference type="PROSITE" id="PS50850"/>
    </source>
</evidence>
<evidence type="ECO:0000313" key="12">
    <source>
        <dbReference type="Ensembl" id="ENSEBUP00000005235.1"/>
    </source>
</evidence>
<feature type="transmembrane region" description="Helical" evidence="10">
    <location>
        <begin position="93"/>
        <end position="111"/>
    </location>
</feature>
<evidence type="ECO:0000256" key="7">
    <source>
        <dbReference type="ARBA" id="ARBA00036521"/>
    </source>
</evidence>
<dbReference type="GeneTree" id="ENSGT00940000156169"/>